<dbReference type="InterPro" id="IPR050109">
    <property type="entry name" value="HTH-type_TetR-like_transc_reg"/>
</dbReference>
<gene>
    <name evidence="6" type="ORF">GCM10022222_48670</name>
</gene>
<keyword evidence="7" id="KW-1185">Reference proteome</keyword>
<keyword evidence="1" id="KW-0805">Transcription regulation</keyword>
<dbReference type="Pfam" id="PF17754">
    <property type="entry name" value="TetR_C_14"/>
    <property type="match status" value="1"/>
</dbReference>
<organism evidence="6 7">
    <name type="scientific">Amycolatopsis ultiminotia</name>
    <dbReference type="NCBI Taxonomy" id="543629"/>
    <lineage>
        <taxon>Bacteria</taxon>
        <taxon>Bacillati</taxon>
        <taxon>Actinomycetota</taxon>
        <taxon>Actinomycetes</taxon>
        <taxon>Pseudonocardiales</taxon>
        <taxon>Pseudonocardiaceae</taxon>
        <taxon>Amycolatopsis</taxon>
    </lineage>
</organism>
<dbReference type="InterPro" id="IPR001647">
    <property type="entry name" value="HTH_TetR"/>
</dbReference>
<protein>
    <submittedName>
        <fullName evidence="6">TetR family transcriptional regulator</fullName>
    </submittedName>
</protein>
<dbReference type="PROSITE" id="PS50977">
    <property type="entry name" value="HTH_TETR_2"/>
    <property type="match status" value="1"/>
</dbReference>
<evidence type="ECO:0000256" key="3">
    <source>
        <dbReference type="ARBA" id="ARBA00023163"/>
    </source>
</evidence>
<dbReference type="Proteomes" id="UP001500689">
    <property type="component" value="Unassembled WGS sequence"/>
</dbReference>
<sequence length="191" mass="21451">MGLRERKKARTRESIQRHALRLFEAQGYAATTVEQIAAAAEVSPSTFFRYFPTKEETVLYDPVDPLLIEAARKQPAELSLIGVIRATLKDVRENWPAEVWAEERVRQRLVFTEPALRARLSEGHIEGIDMIAGFVAERTGRAPDDSEVRAWAGALTGVLLAVGIARFNDPNLDWFDELDRAFAFIEGGLQL</sequence>
<name>A0ABP6X243_9PSEU</name>
<dbReference type="PANTHER" id="PTHR30055:SF234">
    <property type="entry name" value="HTH-TYPE TRANSCRIPTIONAL REGULATOR BETI"/>
    <property type="match status" value="1"/>
</dbReference>
<dbReference type="Gene3D" id="1.10.10.60">
    <property type="entry name" value="Homeodomain-like"/>
    <property type="match status" value="1"/>
</dbReference>
<feature type="DNA-binding region" description="H-T-H motif" evidence="4">
    <location>
        <begin position="32"/>
        <end position="51"/>
    </location>
</feature>
<dbReference type="PRINTS" id="PR00455">
    <property type="entry name" value="HTHTETR"/>
</dbReference>
<dbReference type="Gene3D" id="1.10.357.10">
    <property type="entry name" value="Tetracycline Repressor, domain 2"/>
    <property type="match status" value="1"/>
</dbReference>
<evidence type="ECO:0000256" key="2">
    <source>
        <dbReference type="ARBA" id="ARBA00023125"/>
    </source>
</evidence>
<comment type="caution">
    <text evidence="6">The sequence shown here is derived from an EMBL/GenBank/DDBJ whole genome shotgun (WGS) entry which is preliminary data.</text>
</comment>
<dbReference type="Pfam" id="PF00440">
    <property type="entry name" value="TetR_N"/>
    <property type="match status" value="1"/>
</dbReference>
<evidence type="ECO:0000313" key="6">
    <source>
        <dbReference type="EMBL" id="GAA3559246.1"/>
    </source>
</evidence>
<keyword evidence="2 4" id="KW-0238">DNA-binding</keyword>
<evidence type="ECO:0000313" key="7">
    <source>
        <dbReference type="Proteomes" id="UP001500689"/>
    </source>
</evidence>
<evidence type="ECO:0000256" key="1">
    <source>
        <dbReference type="ARBA" id="ARBA00023015"/>
    </source>
</evidence>
<dbReference type="InterPro" id="IPR009057">
    <property type="entry name" value="Homeodomain-like_sf"/>
</dbReference>
<proteinExistence type="predicted"/>
<reference evidence="7" key="1">
    <citation type="journal article" date="2019" name="Int. J. Syst. Evol. Microbiol.">
        <title>The Global Catalogue of Microorganisms (GCM) 10K type strain sequencing project: providing services to taxonomists for standard genome sequencing and annotation.</title>
        <authorList>
            <consortium name="The Broad Institute Genomics Platform"/>
            <consortium name="The Broad Institute Genome Sequencing Center for Infectious Disease"/>
            <person name="Wu L."/>
            <person name="Ma J."/>
        </authorList>
    </citation>
    <scope>NUCLEOTIDE SEQUENCE [LARGE SCALE GENOMIC DNA]</scope>
    <source>
        <strain evidence="7">JCM 16898</strain>
    </source>
</reference>
<accession>A0ABP6X243</accession>
<feature type="domain" description="HTH tetR-type" evidence="5">
    <location>
        <begin position="9"/>
        <end position="69"/>
    </location>
</feature>
<evidence type="ECO:0000259" key="5">
    <source>
        <dbReference type="PROSITE" id="PS50977"/>
    </source>
</evidence>
<dbReference type="InterPro" id="IPR041347">
    <property type="entry name" value="MftR_C"/>
</dbReference>
<dbReference type="SUPFAM" id="SSF46689">
    <property type="entry name" value="Homeodomain-like"/>
    <property type="match status" value="1"/>
</dbReference>
<keyword evidence="3" id="KW-0804">Transcription</keyword>
<dbReference type="EMBL" id="BAAAZN010000010">
    <property type="protein sequence ID" value="GAA3559246.1"/>
    <property type="molecule type" value="Genomic_DNA"/>
</dbReference>
<dbReference type="PANTHER" id="PTHR30055">
    <property type="entry name" value="HTH-TYPE TRANSCRIPTIONAL REGULATOR RUTR"/>
    <property type="match status" value="1"/>
</dbReference>
<evidence type="ECO:0000256" key="4">
    <source>
        <dbReference type="PROSITE-ProRule" id="PRU00335"/>
    </source>
</evidence>